<accession>A0A369B7W1</accession>
<evidence type="ECO:0000259" key="7">
    <source>
        <dbReference type="PROSITE" id="PS51935"/>
    </source>
</evidence>
<dbReference type="Gene3D" id="3.90.1720.10">
    <property type="entry name" value="endopeptidase domain like (from Nostoc punctiforme)"/>
    <property type="match status" value="1"/>
</dbReference>
<dbReference type="SUPFAM" id="SSF54001">
    <property type="entry name" value="Cysteine proteinases"/>
    <property type="match status" value="1"/>
</dbReference>
<dbReference type="Proteomes" id="UP000253034">
    <property type="component" value="Unassembled WGS sequence"/>
</dbReference>
<evidence type="ECO:0000256" key="3">
    <source>
        <dbReference type="ARBA" id="ARBA00022801"/>
    </source>
</evidence>
<dbReference type="AlphaFoldDB" id="A0A369B7W1"/>
<keyword evidence="3" id="KW-0378">Hydrolase</keyword>
<dbReference type="PROSITE" id="PS51935">
    <property type="entry name" value="NLPC_P60"/>
    <property type="match status" value="1"/>
</dbReference>
<name>A0A369B7W1_9FIRM</name>
<feature type="signal peptide" evidence="5">
    <location>
        <begin position="1"/>
        <end position="27"/>
    </location>
</feature>
<dbReference type="OrthoDB" id="9808890at2"/>
<feature type="chain" id="PRO_5016646138" evidence="5">
    <location>
        <begin position="28"/>
        <end position="313"/>
    </location>
</feature>
<dbReference type="RefSeq" id="WP_114297796.1">
    <property type="nucleotide sequence ID" value="NZ_QPJT01000010.1"/>
</dbReference>
<dbReference type="EMBL" id="QPJT01000010">
    <property type="protein sequence ID" value="RCX16636.1"/>
    <property type="molecule type" value="Genomic_DNA"/>
</dbReference>
<organism evidence="8 9">
    <name type="scientific">Anaerobacterium chartisolvens</name>
    <dbReference type="NCBI Taxonomy" id="1297424"/>
    <lineage>
        <taxon>Bacteria</taxon>
        <taxon>Bacillati</taxon>
        <taxon>Bacillota</taxon>
        <taxon>Clostridia</taxon>
        <taxon>Eubacteriales</taxon>
        <taxon>Oscillospiraceae</taxon>
        <taxon>Anaerobacterium</taxon>
    </lineage>
</organism>
<gene>
    <name evidence="8" type="ORF">DFR58_110134</name>
</gene>
<keyword evidence="4" id="KW-0788">Thiol protease</keyword>
<dbReference type="SMART" id="SM00287">
    <property type="entry name" value="SH3b"/>
    <property type="match status" value="2"/>
</dbReference>
<evidence type="ECO:0000259" key="6">
    <source>
        <dbReference type="PROSITE" id="PS51781"/>
    </source>
</evidence>
<evidence type="ECO:0000256" key="5">
    <source>
        <dbReference type="SAM" id="SignalP"/>
    </source>
</evidence>
<evidence type="ECO:0000256" key="4">
    <source>
        <dbReference type="ARBA" id="ARBA00022807"/>
    </source>
</evidence>
<evidence type="ECO:0000313" key="9">
    <source>
        <dbReference type="Proteomes" id="UP000253034"/>
    </source>
</evidence>
<dbReference type="GO" id="GO:0006508">
    <property type="term" value="P:proteolysis"/>
    <property type="evidence" value="ECO:0007669"/>
    <property type="project" value="UniProtKB-KW"/>
</dbReference>
<keyword evidence="2" id="KW-0645">Protease</keyword>
<keyword evidence="9" id="KW-1185">Reference proteome</keyword>
<proteinExistence type="inferred from homology"/>
<evidence type="ECO:0000313" key="8">
    <source>
        <dbReference type="EMBL" id="RCX16636.1"/>
    </source>
</evidence>
<dbReference type="GO" id="GO:0008234">
    <property type="term" value="F:cysteine-type peptidase activity"/>
    <property type="evidence" value="ECO:0007669"/>
    <property type="project" value="UniProtKB-KW"/>
</dbReference>
<dbReference type="InterPro" id="IPR003646">
    <property type="entry name" value="SH3-like_bac-type"/>
</dbReference>
<dbReference type="PROSITE" id="PS51781">
    <property type="entry name" value="SH3B"/>
    <property type="match status" value="2"/>
</dbReference>
<comment type="caution">
    <text evidence="8">The sequence shown here is derived from an EMBL/GenBank/DDBJ whole genome shotgun (WGS) entry which is preliminary data.</text>
</comment>
<evidence type="ECO:0000256" key="1">
    <source>
        <dbReference type="ARBA" id="ARBA00007074"/>
    </source>
</evidence>
<comment type="similarity">
    <text evidence="1">Belongs to the peptidase C40 family.</text>
</comment>
<dbReference type="Pfam" id="PF00877">
    <property type="entry name" value="NLPC_P60"/>
    <property type="match status" value="1"/>
</dbReference>
<reference evidence="8 9" key="1">
    <citation type="submission" date="2018-07" db="EMBL/GenBank/DDBJ databases">
        <title>Genomic Encyclopedia of Type Strains, Phase IV (KMG-IV): sequencing the most valuable type-strain genomes for metagenomic binning, comparative biology and taxonomic classification.</title>
        <authorList>
            <person name="Goeker M."/>
        </authorList>
    </citation>
    <scope>NUCLEOTIDE SEQUENCE [LARGE SCALE GENOMIC DNA]</scope>
    <source>
        <strain evidence="8 9">DSM 27016</strain>
    </source>
</reference>
<dbReference type="InterPro" id="IPR051202">
    <property type="entry name" value="Peptidase_C40"/>
</dbReference>
<dbReference type="InterPro" id="IPR000064">
    <property type="entry name" value="NLP_P60_dom"/>
</dbReference>
<feature type="domain" description="SH3b" evidence="6">
    <location>
        <begin position="103"/>
        <end position="166"/>
    </location>
</feature>
<dbReference type="PANTHER" id="PTHR47053:SF1">
    <property type="entry name" value="MUREIN DD-ENDOPEPTIDASE MEPH-RELATED"/>
    <property type="match status" value="1"/>
</dbReference>
<feature type="domain" description="NlpC/P60" evidence="7">
    <location>
        <begin position="187"/>
        <end position="312"/>
    </location>
</feature>
<evidence type="ECO:0000256" key="2">
    <source>
        <dbReference type="ARBA" id="ARBA00022670"/>
    </source>
</evidence>
<keyword evidence="5" id="KW-0732">Signal</keyword>
<dbReference type="Gene3D" id="2.30.30.40">
    <property type="entry name" value="SH3 Domains"/>
    <property type="match status" value="2"/>
</dbReference>
<dbReference type="Pfam" id="PF08239">
    <property type="entry name" value="SH3_3"/>
    <property type="match status" value="2"/>
</dbReference>
<dbReference type="InterPro" id="IPR038765">
    <property type="entry name" value="Papain-like_cys_pep_sf"/>
</dbReference>
<protein>
    <submittedName>
        <fullName evidence="8">N-acetylmuramoyl-L-alanine amidase</fullName>
    </submittedName>
</protein>
<sequence length="313" mass="33183">MFNLKKLLMGCFAVVVVLALCTGLTYAAEYKTGVITGNRVNIRETASTDAKVLATLEKGEKVSVISSSGDWSKVKHSSTTGWIFTGLMSVDGASSTASSKGTTSTGTVTAETLNVRAEASLSADVLCKLSKGEKVTISSTSGDWSKIKTSNGTEGWVSSEYVSKGTASTSRGGAVQRTQEAVSQKGATKAQQIVSTAKKYIGVKYVYGGSSPKQGFDCSGFVKYVYSQNGISLTRSSSEQAAQGKKISKSNLKTGDLVFFDTNGRRNSINHVGIYIGDGKFIHASSPKYDVTITSLSDAYYAKSYITARRIIN</sequence>
<feature type="domain" description="SH3b" evidence="6">
    <location>
        <begin position="30"/>
        <end position="92"/>
    </location>
</feature>
<dbReference type="PANTHER" id="PTHR47053">
    <property type="entry name" value="MUREIN DD-ENDOPEPTIDASE MEPH-RELATED"/>
    <property type="match status" value="1"/>
</dbReference>